<comment type="caution">
    <text evidence="1">The sequence shown here is derived from an EMBL/GenBank/DDBJ whole genome shotgun (WGS) entry which is preliminary data.</text>
</comment>
<evidence type="ECO:0000313" key="1">
    <source>
        <dbReference type="EMBL" id="KAJ9094483.1"/>
    </source>
</evidence>
<reference evidence="1" key="1">
    <citation type="submission" date="2023-04" db="EMBL/GenBank/DDBJ databases">
        <title>Draft Genome sequencing of Naganishia species isolated from polar environments using Oxford Nanopore Technology.</title>
        <authorList>
            <person name="Leo P."/>
            <person name="Venkateswaran K."/>
        </authorList>
    </citation>
    <scope>NUCLEOTIDE SEQUENCE</scope>
    <source>
        <strain evidence="1">MNA-CCFEE 5423</strain>
    </source>
</reference>
<name>A0ACC2V5U7_9TREE</name>
<protein>
    <submittedName>
        <fullName evidence="1">Uncharacterized protein</fullName>
    </submittedName>
</protein>
<keyword evidence="2" id="KW-1185">Reference proteome</keyword>
<evidence type="ECO:0000313" key="2">
    <source>
        <dbReference type="Proteomes" id="UP001227268"/>
    </source>
</evidence>
<dbReference type="Proteomes" id="UP001227268">
    <property type="component" value="Unassembled WGS sequence"/>
</dbReference>
<sequence length="251" mass="27183">MLSDYLGSGRMKGLRDEVSSDALTGPLLLISFVCGVLDATIYYNFRNTLILTIILAGLHPTRSQLGLAAVSLGSFLLFGFIFARLGLRFTHNSHRQKWWLLVSVITQAVFVLIPCVLLTILRAGTEPLDLEDSWDALMIGLFAAGSGVQVVMAKSSGTGIPTAMLTSPYADCLLDEHLFAPVLSKKGKNRTIRIAYIFSLLLGSFFGGVVQKHVGTTAVVWAAFGLRVVAVVWISLLQPDEGAIRLEDEGV</sequence>
<dbReference type="EMBL" id="JASBWT010000025">
    <property type="protein sequence ID" value="KAJ9094483.1"/>
    <property type="molecule type" value="Genomic_DNA"/>
</dbReference>
<accession>A0ACC2V5U7</accession>
<organism evidence="1 2">
    <name type="scientific">Naganishia friedmannii</name>
    <dbReference type="NCBI Taxonomy" id="89922"/>
    <lineage>
        <taxon>Eukaryota</taxon>
        <taxon>Fungi</taxon>
        <taxon>Dikarya</taxon>
        <taxon>Basidiomycota</taxon>
        <taxon>Agaricomycotina</taxon>
        <taxon>Tremellomycetes</taxon>
        <taxon>Filobasidiales</taxon>
        <taxon>Filobasidiaceae</taxon>
        <taxon>Naganishia</taxon>
    </lineage>
</organism>
<gene>
    <name evidence="1" type="ORF">QFC21_006022</name>
</gene>
<proteinExistence type="predicted"/>